<feature type="compositionally biased region" description="Basic and acidic residues" evidence="2">
    <location>
        <begin position="155"/>
        <end position="173"/>
    </location>
</feature>
<feature type="compositionally biased region" description="Acidic residues" evidence="2">
    <location>
        <begin position="174"/>
        <end position="185"/>
    </location>
</feature>
<feature type="region of interest" description="Disordered" evidence="2">
    <location>
        <begin position="384"/>
        <end position="412"/>
    </location>
</feature>
<organism evidence="3 4">
    <name type="scientific">Rhizophlyctis rosea</name>
    <dbReference type="NCBI Taxonomy" id="64517"/>
    <lineage>
        <taxon>Eukaryota</taxon>
        <taxon>Fungi</taxon>
        <taxon>Fungi incertae sedis</taxon>
        <taxon>Chytridiomycota</taxon>
        <taxon>Chytridiomycota incertae sedis</taxon>
        <taxon>Chytridiomycetes</taxon>
        <taxon>Rhizophlyctidales</taxon>
        <taxon>Rhizophlyctidaceae</taxon>
        <taxon>Rhizophlyctis</taxon>
    </lineage>
</organism>
<comment type="caution">
    <text evidence="3">The sequence shown here is derived from an EMBL/GenBank/DDBJ whole genome shotgun (WGS) entry which is preliminary data.</text>
</comment>
<feature type="compositionally biased region" description="Basic and acidic residues" evidence="2">
    <location>
        <begin position="186"/>
        <end position="195"/>
    </location>
</feature>
<protein>
    <submittedName>
        <fullName evidence="3">Uncharacterized protein</fullName>
    </submittedName>
</protein>
<sequence>MSDGYLLTALQAVTKSADEARQRHEAEVSAFKSRCTDLESQLASRGSVGGGSAKKLMDLEERCFRLEREKQTLQEELATCMDLLRKSEALCTEQNAQLDKQKAQLDAALRSAVEFNQSLSSVNTAFEGTRAENQKLKAENQRLNDEVHTLRLCLRQDTETRGDPGQRNSRMDIDNGDVDFDEEEEVHLVRRDKGKGPVVEPDTEKVQGDVPPGRNEDAETHVSDSEQEESDSDNDDEDGDPDWDGRTLHRHAQRKDDAAGYSDDEEEHNGDAAAQRAQVKSLAEDLPFYKLVALILNLRNAIGEEKAVAASVIRNTFRQRLHLPLDQSQVTDAAGSSVKNLPSVVGRANKGFYYVFPDYAGAALCKHKKLSQLEKLYSILQTSASPTATPSTPPHRQLPKSGPPPRSPGTTKITYTLFTTPKYERPRFYALARVLNTPASLDATEFSIREMIAEWMSNSTPEFLLEYTNLYRQNGLSFATPENAKKLESLLSKTVSDHEVRAQSLSKVLRSRPPHIPTFADDPSNAHYDVGIFCEHNDATCHYIERDRFGRMLYARMRGRFSRDSFIASQIPFEQSSTLQPRNDERQFVFLAAENRKAYFVVDINGRTMYGSDGVSQVLDAIRTHVGKDTDPFSGDHIVELQYNGVINGNGGAEVTPQPAEGDQVCDAVRQLQETLQPTGSLHPSQPLTTNPTHTPRFAVPLQPARKRDADMMSQHSRASSSVEDEDAISEDSRASKRSRTSLSAPSNQELYQRHLIERLRVQKPALSWESFLDQVLVVDQLKGRKECRIPGHPEPVVMNHAAIVDVVHKLSGANRSWVSRADISSFLKNRKREFNPVWVSWNELDLTAPVFYSKTLTDPEAIMGKACRGMEKRGLLEVNQGSSGERLMFRLTPHVAKALETKTIEFSFAALSLPKQMT</sequence>
<evidence type="ECO:0000313" key="4">
    <source>
        <dbReference type="Proteomes" id="UP001212841"/>
    </source>
</evidence>
<feature type="region of interest" description="Disordered" evidence="2">
    <location>
        <begin position="677"/>
        <end position="747"/>
    </location>
</feature>
<reference evidence="3" key="1">
    <citation type="submission" date="2020-05" db="EMBL/GenBank/DDBJ databases">
        <title>Phylogenomic resolution of chytrid fungi.</title>
        <authorList>
            <person name="Stajich J.E."/>
            <person name="Amses K."/>
            <person name="Simmons R."/>
            <person name="Seto K."/>
            <person name="Myers J."/>
            <person name="Bonds A."/>
            <person name="Quandt C.A."/>
            <person name="Barry K."/>
            <person name="Liu P."/>
            <person name="Grigoriev I."/>
            <person name="Longcore J.E."/>
            <person name="James T.Y."/>
        </authorList>
    </citation>
    <scope>NUCLEOTIDE SEQUENCE</scope>
    <source>
        <strain evidence="3">JEL0318</strain>
    </source>
</reference>
<feature type="coiled-coil region" evidence="1">
    <location>
        <begin position="21"/>
        <end position="153"/>
    </location>
</feature>
<dbReference type="EMBL" id="JADGJD010000905">
    <property type="protein sequence ID" value="KAJ3047754.1"/>
    <property type="molecule type" value="Genomic_DNA"/>
</dbReference>
<keyword evidence="4" id="KW-1185">Reference proteome</keyword>
<evidence type="ECO:0000256" key="1">
    <source>
        <dbReference type="SAM" id="Coils"/>
    </source>
</evidence>
<dbReference type="Proteomes" id="UP001212841">
    <property type="component" value="Unassembled WGS sequence"/>
</dbReference>
<feature type="compositionally biased region" description="Acidic residues" evidence="2">
    <location>
        <begin position="225"/>
        <end position="242"/>
    </location>
</feature>
<evidence type="ECO:0000256" key="2">
    <source>
        <dbReference type="SAM" id="MobiDB-lite"/>
    </source>
</evidence>
<proteinExistence type="predicted"/>
<accession>A0AAD5S6P6</accession>
<evidence type="ECO:0000313" key="3">
    <source>
        <dbReference type="EMBL" id="KAJ3047754.1"/>
    </source>
</evidence>
<feature type="region of interest" description="Disordered" evidence="2">
    <location>
        <begin position="155"/>
        <end position="276"/>
    </location>
</feature>
<feature type="compositionally biased region" description="Basic and acidic residues" evidence="2">
    <location>
        <begin position="214"/>
        <end position="224"/>
    </location>
</feature>
<feature type="compositionally biased region" description="Polar residues" evidence="2">
    <location>
        <begin position="677"/>
        <end position="694"/>
    </location>
</feature>
<dbReference type="AlphaFoldDB" id="A0AAD5S6P6"/>
<keyword evidence="1" id="KW-0175">Coiled coil</keyword>
<name>A0AAD5S6P6_9FUNG</name>
<gene>
    <name evidence="3" type="ORF">HK097_011242</name>
</gene>